<dbReference type="EMBL" id="JADEWZ010000005">
    <property type="protein sequence ID" value="MBE9115178.1"/>
    <property type="molecule type" value="Genomic_DNA"/>
</dbReference>
<evidence type="ECO:0000313" key="2">
    <source>
        <dbReference type="Proteomes" id="UP000654482"/>
    </source>
</evidence>
<gene>
    <name evidence="1" type="ORF">IQ249_04620</name>
</gene>
<dbReference type="Proteomes" id="UP000654482">
    <property type="component" value="Unassembled WGS sequence"/>
</dbReference>
<evidence type="ECO:0000313" key="1">
    <source>
        <dbReference type="EMBL" id="MBE9115178.1"/>
    </source>
</evidence>
<keyword evidence="2" id="KW-1185">Reference proteome</keyword>
<protein>
    <submittedName>
        <fullName evidence="1">Uncharacterized protein</fullName>
    </submittedName>
</protein>
<sequence length="71" mass="8005">MDFDIRTTADIPESQECPLCGAKNWLHYYCAEEEEMGLMCGSCLIHFRDEEESQGLAGTYNPHPPTHIKSG</sequence>
<proteinExistence type="predicted"/>
<dbReference type="RefSeq" id="WP_194028266.1">
    <property type="nucleotide sequence ID" value="NZ_JADEWZ010000005.1"/>
</dbReference>
<organism evidence="1 2">
    <name type="scientific">Lusitaniella coriacea LEGE 07157</name>
    <dbReference type="NCBI Taxonomy" id="945747"/>
    <lineage>
        <taxon>Bacteria</taxon>
        <taxon>Bacillati</taxon>
        <taxon>Cyanobacteriota</taxon>
        <taxon>Cyanophyceae</taxon>
        <taxon>Spirulinales</taxon>
        <taxon>Lusitaniellaceae</taxon>
        <taxon>Lusitaniella</taxon>
    </lineage>
</organism>
<accession>A0A8J7DLJ0</accession>
<name>A0A8J7DLJ0_9CYAN</name>
<reference evidence="1" key="1">
    <citation type="submission" date="2020-10" db="EMBL/GenBank/DDBJ databases">
        <authorList>
            <person name="Castelo-Branco R."/>
            <person name="Eusebio N."/>
            <person name="Adriana R."/>
            <person name="Vieira A."/>
            <person name="Brugerolle De Fraissinette N."/>
            <person name="Rezende De Castro R."/>
            <person name="Schneider M.P."/>
            <person name="Vasconcelos V."/>
            <person name="Leao P.N."/>
        </authorList>
    </citation>
    <scope>NUCLEOTIDE SEQUENCE</scope>
    <source>
        <strain evidence="1">LEGE 07157</strain>
    </source>
</reference>
<dbReference type="AlphaFoldDB" id="A0A8J7DLJ0"/>
<comment type="caution">
    <text evidence="1">The sequence shown here is derived from an EMBL/GenBank/DDBJ whole genome shotgun (WGS) entry which is preliminary data.</text>
</comment>